<proteinExistence type="predicted"/>
<evidence type="ECO:0008006" key="4">
    <source>
        <dbReference type="Google" id="ProtNLM"/>
    </source>
</evidence>
<keyword evidence="3" id="KW-1185">Reference proteome</keyword>
<name>X6N1X5_RETFI</name>
<evidence type="ECO:0000256" key="1">
    <source>
        <dbReference type="SAM" id="Phobius"/>
    </source>
</evidence>
<comment type="caution">
    <text evidence="2">The sequence shown here is derived from an EMBL/GenBank/DDBJ whole genome shotgun (WGS) entry which is preliminary data.</text>
</comment>
<dbReference type="EMBL" id="ASPP01013796">
    <property type="protein sequence ID" value="ETO19312.1"/>
    <property type="molecule type" value="Genomic_DNA"/>
</dbReference>
<organism evidence="2 3">
    <name type="scientific">Reticulomyxa filosa</name>
    <dbReference type="NCBI Taxonomy" id="46433"/>
    <lineage>
        <taxon>Eukaryota</taxon>
        <taxon>Sar</taxon>
        <taxon>Rhizaria</taxon>
        <taxon>Retaria</taxon>
        <taxon>Foraminifera</taxon>
        <taxon>Monothalamids</taxon>
        <taxon>Reticulomyxidae</taxon>
        <taxon>Reticulomyxa</taxon>
    </lineage>
</organism>
<keyword evidence="1" id="KW-1133">Transmembrane helix</keyword>
<dbReference type="Proteomes" id="UP000023152">
    <property type="component" value="Unassembled WGS sequence"/>
</dbReference>
<dbReference type="SUPFAM" id="SSF48097">
    <property type="entry name" value="Regulator of G-protein signaling, RGS"/>
    <property type="match status" value="1"/>
</dbReference>
<feature type="transmembrane region" description="Helical" evidence="1">
    <location>
        <begin position="114"/>
        <end position="138"/>
    </location>
</feature>
<evidence type="ECO:0000313" key="3">
    <source>
        <dbReference type="Proteomes" id="UP000023152"/>
    </source>
</evidence>
<dbReference type="InterPro" id="IPR036305">
    <property type="entry name" value="RGS_sf"/>
</dbReference>
<keyword evidence="1" id="KW-0472">Membrane</keyword>
<protein>
    <recommendedName>
        <fullName evidence="4">RGS domain-containing protein</fullName>
    </recommendedName>
</protein>
<gene>
    <name evidence="2" type="ORF">RFI_17920</name>
</gene>
<dbReference type="Gene3D" id="1.10.167.10">
    <property type="entry name" value="Regulator of G-protein Signalling 4, domain 2"/>
    <property type="match status" value="1"/>
</dbReference>
<evidence type="ECO:0000313" key="2">
    <source>
        <dbReference type="EMBL" id="ETO19312.1"/>
    </source>
</evidence>
<dbReference type="AlphaFoldDB" id="X6N1X5"/>
<sequence length="440" mass="50913">MLYRIKVLFFFKKKKKRYAFCYAMVQLLVFGIGRSGAQAYKFTTLTSGIVFEWLFLGVNYIQTGWLIQALTAAQANKISETEMTEQKVPLAVFVSSEDGFELFMEMLVGEFSTGIYNVLVCFYVLYIYICIKLLLCYVECTQFLRKWRNEFKKVVLSKMSSTSSIAQMTQAISKQSNSSNEATVLQRIGTSLVKEMSKAVDNLTLAHSTSMGDTNEPRVHRASSIDDDEKFLGWTMNKDFVNGFPFLPDSTIVHTDLTLYEHVRYLHNRYIRDASQYQVNISSSYHREWNEIVNNKDDCKIDNFDPQQIPALRDTDKETHAVLGLEENQVHSISISSKDSTTRSRKVNYKGALKVLNLVENTRKDLWKLMKDSYLRFRDTPEYKAFVKNLKEKETVKTKKKVQSFGLGLFLNIKCTYQRIKAYKMQITGSFFSFVLTFTH</sequence>
<accession>X6N1X5</accession>
<reference evidence="2 3" key="1">
    <citation type="journal article" date="2013" name="Curr. Biol.">
        <title>The Genome of the Foraminiferan Reticulomyxa filosa.</title>
        <authorList>
            <person name="Glockner G."/>
            <person name="Hulsmann N."/>
            <person name="Schleicher M."/>
            <person name="Noegel A.A."/>
            <person name="Eichinger L."/>
            <person name="Gallinger C."/>
            <person name="Pawlowski J."/>
            <person name="Sierra R."/>
            <person name="Euteneuer U."/>
            <person name="Pillet L."/>
            <person name="Moustafa A."/>
            <person name="Platzer M."/>
            <person name="Groth M."/>
            <person name="Szafranski K."/>
            <person name="Schliwa M."/>
        </authorList>
    </citation>
    <scope>NUCLEOTIDE SEQUENCE [LARGE SCALE GENOMIC DNA]</scope>
</reference>
<keyword evidence="1" id="KW-0812">Transmembrane</keyword>
<dbReference type="InterPro" id="IPR044926">
    <property type="entry name" value="RGS_subdomain_2"/>
</dbReference>